<accession>A0A6A4GKF3</accession>
<name>A0A6A4GKF3_9AGAR</name>
<dbReference type="AlphaFoldDB" id="A0A6A4GKF3"/>
<keyword evidence="2" id="KW-1185">Reference proteome</keyword>
<evidence type="ECO:0000313" key="1">
    <source>
        <dbReference type="EMBL" id="KAE9386121.1"/>
    </source>
</evidence>
<sequence length="64" mass="7633">MWNFEEFQISLLEICLRFLLWRQTRPPGKSRTRGKGLRDMRESRFSDVVTGFTSESQIRPSIQL</sequence>
<organism evidence="1 2">
    <name type="scientific">Gymnopus androsaceus JB14</name>
    <dbReference type="NCBI Taxonomy" id="1447944"/>
    <lineage>
        <taxon>Eukaryota</taxon>
        <taxon>Fungi</taxon>
        <taxon>Dikarya</taxon>
        <taxon>Basidiomycota</taxon>
        <taxon>Agaricomycotina</taxon>
        <taxon>Agaricomycetes</taxon>
        <taxon>Agaricomycetidae</taxon>
        <taxon>Agaricales</taxon>
        <taxon>Marasmiineae</taxon>
        <taxon>Omphalotaceae</taxon>
        <taxon>Gymnopus</taxon>
    </lineage>
</organism>
<dbReference type="Proteomes" id="UP000799118">
    <property type="component" value="Unassembled WGS sequence"/>
</dbReference>
<proteinExistence type="predicted"/>
<reference evidence="1" key="1">
    <citation type="journal article" date="2019" name="Environ. Microbiol.">
        <title>Fungal ecological strategies reflected in gene transcription - a case study of two litter decomposers.</title>
        <authorList>
            <person name="Barbi F."/>
            <person name="Kohler A."/>
            <person name="Barry K."/>
            <person name="Baskaran P."/>
            <person name="Daum C."/>
            <person name="Fauchery L."/>
            <person name="Ihrmark K."/>
            <person name="Kuo A."/>
            <person name="LaButti K."/>
            <person name="Lipzen A."/>
            <person name="Morin E."/>
            <person name="Grigoriev I.V."/>
            <person name="Henrissat B."/>
            <person name="Lindahl B."/>
            <person name="Martin F."/>
        </authorList>
    </citation>
    <scope>NUCLEOTIDE SEQUENCE</scope>
    <source>
        <strain evidence="1">JB14</strain>
    </source>
</reference>
<evidence type="ECO:0000313" key="2">
    <source>
        <dbReference type="Proteomes" id="UP000799118"/>
    </source>
</evidence>
<protein>
    <submittedName>
        <fullName evidence="1">Uncharacterized protein</fullName>
    </submittedName>
</protein>
<dbReference type="EMBL" id="ML769910">
    <property type="protein sequence ID" value="KAE9386121.1"/>
    <property type="molecule type" value="Genomic_DNA"/>
</dbReference>
<gene>
    <name evidence="1" type="ORF">BT96DRAFT_1026360</name>
</gene>